<gene>
    <name evidence="2" type="ORF">M407DRAFT_6349</name>
</gene>
<dbReference type="AlphaFoldDB" id="A0A0C3QDY2"/>
<reference evidence="2 3" key="1">
    <citation type="submission" date="2014-04" db="EMBL/GenBank/DDBJ databases">
        <authorList>
            <consortium name="DOE Joint Genome Institute"/>
            <person name="Kuo A."/>
            <person name="Girlanda M."/>
            <person name="Perotto S."/>
            <person name="Kohler A."/>
            <person name="Nagy L.G."/>
            <person name="Floudas D."/>
            <person name="Copeland A."/>
            <person name="Barry K.W."/>
            <person name="Cichocki N."/>
            <person name="Veneault-Fourrey C."/>
            <person name="LaButti K."/>
            <person name="Lindquist E.A."/>
            <person name="Lipzen A."/>
            <person name="Lundell T."/>
            <person name="Morin E."/>
            <person name="Murat C."/>
            <person name="Sun H."/>
            <person name="Tunlid A."/>
            <person name="Henrissat B."/>
            <person name="Grigoriev I.V."/>
            <person name="Hibbett D.S."/>
            <person name="Martin F."/>
            <person name="Nordberg H.P."/>
            <person name="Cantor M.N."/>
            <person name="Hua S.X."/>
        </authorList>
    </citation>
    <scope>NUCLEOTIDE SEQUENCE [LARGE SCALE GENOMIC DNA]</scope>
    <source>
        <strain evidence="2 3">MUT 4182</strain>
    </source>
</reference>
<sequence>MIQQIRPYFTPLTVLLILGTIPFLIPEVPNLHFVPAILLALVLPHECALDFLTLLLLLPRFARYNKAKTGPDFIILTNTTTPPESGTFYWTSSLNTKTAQELGGLYQFLVPQPATWWSVVVLARLVLDTIKEAAKDGSATRWLTGTIKDGGHSLRIPREAPELKGHGVINSSTETGDHSGAKEAVCLVTSDRERIYGNEIFNCLPNSSKVRKASTLTLVFDTCGAEGIAADFPDLSYLYDSETISKNEPKQSYTQPLHQLIVVTAARVHEVASTFKNHGALTYFMTEYLESKCYSTSDYLAIKQNFVGLSRILQNARMPRRSNSCNTSINDAKRDQKYTCVSTLRSGRGIL</sequence>
<evidence type="ECO:0000313" key="3">
    <source>
        <dbReference type="Proteomes" id="UP000054248"/>
    </source>
</evidence>
<protein>
    <submittedName>
        <fullName evidence="2">Uncharacterized protein</fullName>
    </submittedName>
</protein>
<keyword evidence="1" id="KW-0812">Transmembrane</keyword>
<feature type="transmembrane region" description="Helical" evidence="1">
    <location>
        <begin position="37"/>
        <end position="58"/>
    </location>
</feature>
<dbReference type="Gene3D" id="3.40.50.1460">
    <property type="match status" value="1"/>
</dbReference>
<evidence type="ECO:0000313" key="2">
    <source>
        <dbReference type="EMBL" id="KIO29280.1"/>
    </source>
</evidence>
<dbReference type="EMBL" id="KN822985">
    <property type="protein sequence ID" value="KIO29280.1"/>
    <property type="molecule type" value="Genomic_DNA"/>
</dbReference>
<reference evidence="3" key="2">
    <citation type="submission" date="2015-01" db="EMBL/GenBank/DDBJ databases">
        <title>Evolutionary Origins and Diversification of the Mycorrhizal Mutualists.</title>
        <authorList>
            <consortium name="DOE Joint Genome Institute"/>
            <consortium name="Mycorrhizal Genomics Consortium"/>
            <person name="Kohler A."/>
            <person name="Kuo A."/>
            <person name="Nagy L.G."/>
            <person name="Floudas D."/>
            <person name="Copeland A."/>
            <person name="Barry K.W."/>
            <person name="Cichocki N."/>
            <person name="Veneault-Fourrey C."/>
            <person name="LaButti K."/>
            <person name="Lindquist E.A."/>
            <person name="Lipzen A."/>
            <person name="Lundell T."/>
            <person name="Morin E."/>
            <person name="Murat C."/>
            <person name="Riley R."/>
            <person name="Ohm R."/>
            <person name="Sun H."/>
            <person name="Tunlid A."/>
            <person name="Henrissat B."/>
            <person name="Grigoriev I.V."/>
            <person name="Hibbett D.S."/>
            <person name="Martin F."/>
        </authorList>
    </citation>
    <scope>NUCLEOTIDE SEQUENCE [LARGE SCALE GENOMIC DNA]</scope>
    <source>
        <strain evidence="3">MUT 4182</strain>
    </source>
</reference>
<keyword evidence="3" id="KW-1185">Reference proteome</keyword>
<feature type="transmembrane region" description="Helical" evidence="1">
    <location>
        <begin position="7"/>
        <end position="25"/>
    </location>
</feature>
<keyword evidence="1" id="KW-1133">Transmembrane helix</keyword>
<evidence type="ECO:0000256" key="1">
    <source>
        <dbReference type="SAM" id="Phobius"/>
    </source>
</evidence>
<dbReference type="Proteomes" id="UP000054248">
    <property type="component" value="Unassembled WGS sequence"/>
</dbReference>
<keyword evidence="1" id="KW-0472">Membrane</keyword>
<accession>A0A0C3QDY2</accession>
<dbReference type="HOGENOM" id="CLU_790351_0_0_1"/>
<name>A0A0C3QDY2_9AGAM</name>
<organism evidence="2 3">
    <name type="scientific">Tulasnella calospora MUT 4182</name>
    <dbReference type="NCBI Taxonomy" id="1051891"/>
    <lineage>
        <taxon>Eukaryota</taxon>
        <taxon>Fungi</taxon>
        <taxon>Dikarya</taxon>
        <taxon>Basidiomycota</taxon>
        <taxon>Agaricomycotina</taxon>
        <taxon>Agaricomycetes</taxon>
        <taxon>Cantharellales</taxon>
        <taxon>Tulasnellaceae</taxon>
        <taxon>Tulasnella</taxon>
    </lineage>
</organism>
<proteinExistence type="predicted"/>